<dbReference type="Gene3D" id="1.20.200.10">
    <property type="entry name" value="Fumarase/aspartase (Central domain)"/>
    <property type="match status" value="1"/>
</dbReference>
<dbReference type="NCBIfam" id="NF006871">
    <property type="entry name" value="PRK09367.1"/>
    <property type="match status" value="1"/>
</dbReference>
<feature type="cross-link" description="5-imidazolinone (Ala-Gly)" evidence="6">
    <location>
        <begin position="141"/>
        <end position="143"/>
    </location>
</feature>
<comment type="pathway">
    <text evidence="1 6 8">Amino-acid degradation; L-histidine degradation into L-glutamate; N-formimidoyl-L-glutamate from L-histidine: step 1/3.</text>
</comment>
<dbReference type="InterPro" id="IPR008948">
    <property type="entry name" value="L-Aspartase-like"/>
</dbReference>
<dbReference type="Pfam" id="PF00221">
    <property type="entry name" value="Lyase_aromatic"/>
    <property type="match status" value="1"/>
</dbReference>
<evidence type="ECO:0000313" key="12">
    <source>
        <dbReference type="Proteomes" id="UP001312865"/>
    </source>
</evidence>
<protein>
    <recommendedName>
        <fullName evidence="2 6">Histidine ammonia-lyase</fullName>
        <shortName evidence="6">Histidase</shortName>
        <ecNumber evidence="2 6">4.3.1.3</ecNumber>
    </recommendedName>
</protein>
<dbReference type="PROSITE" id="PS00488">
    <property type="entry name" value="PAL_HISTIDASE"/>
    <property type="match status" value="1"/>
</dbReference>
<comment type="caution">
    <text evidence="11">The sequence shown here is derived from an EMBL/GenBank/DDBJ whole genome shotgun (WGS) entry which is preliminary data.</text>
</comment>
<keyword evidence="3 6" id="KW-0369">Histidine metabolism</keyword>
<dbReference type="InterPro" id="IPR005921">
    <property type="entry name" value="HutH"/>
</dbReference>
<dbReference type="PANTHER" id="PTHR10362">
    <property type="entry name" value="HISTIDINE AMMONIA-LYASE"/>
    <property type="match status" value="1"/>
</dbReference>
<keyword evidence="4 6" id="KW-0456">Lyase</keyword>
<comment type="similarity">
    <text evidence="6 7">Belongs to the PAL/histidase family.</text>
</comment>
<dbReference type="Gene3D" id="1.10.275.10">
    <property type="entry name" value="Fumarase/aspartase (N-terminal domain)"/>
    <property type="match status" value="1"/>
</dbReference>
<name>A0ABU8HF16_9BACI</name>
<accession>A0ABU8HF16</accession>
<dbReference type="InterPro" id="IPR022313">
    <property type="entry name" value="Phe/His_NH3-lyase_AS"/>
</dbReference>
<dbReference type="EMBL" id="JBBAXC010000010">
    <property type="protein sequence ID" value="MEI5907960.1"/>
    <property type="molecule type" value="Genomic_DNA"/>
</dbReference>
<evidence type="ECO:0000256" key="10">
    <source>
        <dbReference type="SAM" id="MobiDB-lite"/>
    </source>
</evidence>
<evidence type="ECO:0000256" key="7">
    <source>
        <dbReference type="RuleBase" id="RU003954"/>
    </source>
</evidence>
<evidence type="ECO:0000256" key="2">
    <source>
        <dbReference type="ARBA" id="ARBA00012994"/>
    </source>
</evidence>
<sequence>MIELTGNSLTIEQVRQVIYENRKITLSENSLKKVIASRKAVEDIVENRQTVYGINTGFGKFADVTIDEKDVDTLQLHLIRSHACGVGEPFSVEVARTMMLLRLNALIKGYSGIRLEVIDRLMTLINSHVTPVIPQQGSLGASGDLAPLSHLALVLLGEGSVFYKGEKRSAASVLKELQIEPIVLKAKEGLALINGTQAMTAVGIINYIQAESLAYQSEWIASMTMEGLHGIIDAFHPAVHEVRGYQEQMDVAKRIRHLLTDSQLITSQGEMRVQDAYSIRCIPQVHGATWQALAYVKEKLEIEANAATDNPLIFDEGKTVISGGNFHGQPIAFAMDFLKIAVAELANISERRIERLVNPQLNDLPAFLSPEPGLQSGAMIMQYAAASLVSENKTLAHPASVDSIPSSANQEDHVSMGTIGARHASMIINNTRRVLAIEGICAMEATQYRGSDKMASKTKAFWIEGRKVVPSFTEDRVFSDDIERYTEWLQSGDFPWDTAENFNNFEGGNEHDNECKSNDYSENGSELRM</sequence>
<comment type="PTM">
    <text evidence="6">Contains an active site 4-methylidene-imidazol-5-one (MIO), which is formed autocatalytically by cyclization and dehydration of residues Ala-Ser-Gly.</text>
</comment>
<evidence type="ECO:0000256" key="8">
    <source>
        <dbReference type="RuleBase" id="RU004479"/>
    </source>
</evidence>
<feature type="region of interest" description="Disordered" evidence="10">
    <location>
        <begin position="502"/>
        <end position="529"/>
    </location>
</feature>
<reference evidence="11 12" key="1">
    <citation type="journal article" date="2018" name="J. Microbiol.">
        <title>Bacillus spongiae sp. nov., isolated from sponge of Jeju Island.</title>
        <authorList>
            <person name="Lee G.E."/>
            <person name="Im W.T."/>
            <person name="Park J.S."/>
        </authorList>
    </citation>
    <scope>NUCLEOTIDE SEQUENCE [LARGE SCALE GENOMIC DNA]</scope>
    <source>
        <strain evidence="11 12">135PIL107-10</strain>
    </source>
</reference>
<dbReference type="SUPFAM" id="SSF48557">
    <property type="entry name" value="L-aspartase-like"/>
    <property type="match status" value="1"/>
</dbReference>
<feature type="compositionally biased region" description="Basic and acidic residues" evidence="10">
    <location>
        <begin position="508"/>
        <end position="529"/>
    </location>
</feature>
<dbReference type="CDD" id="cd00332">
    <property type="entry name" value="PAL-HAL"/>
    <property type="match status" value="1"/>
</dbReference>
<evidence type="ECO:0000256" key="4">
    <source>
        <dbReference type="ARBA" id="ARBA00023239"/>
    </source>
</evidence>
<evidence type="ECO:0000256" key="5">
    <source>
        <dbReference type="ARBA" id="ARBA00049269"/>
    </source>
</evidence>
<comment type="subcellular location">
    <subcellularLocation>
        <location evidence="6 9">Cytoplasm</location>
    </subcellularLocation>
</comment>
<dbReference type="EC" id="4.3.1.3" evidence="2 6"/>
<proteinExistence type="inferred from homology"/>
<feature type="modified residue" description="2,3-didehydroalanine (Ser)" evidence="6">
    <location>
        <position position="142"/>
    </location>
</feature>
<evidence type="ECO:0000256" key="6">
    <source>
        <dbReference type="HAMAP-Rule" id="MF_00229"/>
    </source>
</evidence>
<dbReference type="HAMAP" id="MF_00229">
    <property type="entry name" value="His_ammonia_lyase"/>
    <property type="match status" value="1"/>
</dbReference>
<dbReference type="InterPro" id="IPR001106">
    <property type="entry name" value="Aromatic_Lyase"/>
</dbReference>
<dbReference type="GO" id="GO:0004397">
    <property type="term" value="F:histidine ammonia-lyase activity"/>
    <property type="evidence" value="ECO:0007669"/>
    <property type="project" value="UniProtKB-EC"/>
</dbReference>
<comment type="catalytic activity">
    <reaction evidence="5 6 8">
        <text>L-histidine = trans-urocanate + NH4(+)</text>
        <dbReference type="Rhea" id="RHEA:21232"/>
        <dbReference type="ChEBI" id="CHEBI:17771"/>
        <dbReference type="ChEBI" id="CHEBI:28938"/>
        <dbReference type="ChEBI" id="CHEBI:57595"/>
        <dbReference type="EC" id="4.3.1.3"/>
    </reaction>
</comment>
<keyword evidence="6" id="KW-0963">Cytoplasm</keyword>
<evidence type="ECO:0000313" key="11">
    <source>
        <dbReference type="EMBL" id="MEI5907960.1"/>
    </source>
</evidence>
<dbReference type="NCBIfam" id="TIGR01225">
    <property type="entry name" value="hutH"/>
    <property type="match status" value="1"/>
</dbReference>
<gene>
    <name evidence="6 11" type="primary">hutH</name>
    <name evidence="11" type="ORF">WAK64_12930</name>
</gene>
<keyword evidence="12" id="KW-1185">Reference proteome</keyword>
<dbReference type="Proteomes" id="UP001312865">
    <property type="component" value="Unassembled WGS sequence"/>
</dbReference>
<organism evidence="11 12">
    <name type="scientific">Bacillus spongiae</name>
    <dbReference type="NCBI Taxonomy" id="2683610"/>
    <lineage>
        <taxon>Bacteria</taxon>
        <taxon>Bacillati</taxon>
        <taxon>Bacillota</taxon>
        <taxon>Bacilli</taxon>
        <taxon>Bacillales</taxon>
        <taxon>Bacillaceae</taxon>
        <taxon>Bacillus</taxon>
    </lineage>
</organism>
<dbReference type="RefSeq" id="WP_336587402.1">
    <property type="nucleotide sequence ID" value="NZ_JBBAXC010000010.1"/>
</dbReference>
<evidence type="ECO:0000256" key="3">
    <source>
        <dbReference type="ARBA" id="ARBA00022808"/>
    </source>
</evidence>
<evidence type="ECO:0000256" key="1">
    <source>
        <dbReference type="ARBA" id="ARBA00005113"/>
    </source>
</evidence>
<dbReference type="InterPro" id="IPR024083">
    <property type="entry name" value="Fumarase/histidase_N"/>
</dbReference>
<evidence type="ECO:0000256" key="9">
    <source>
        <dbReference type="RuleBase" id="RU004480"/>
    </source>
</evidence>